<proteinExistence type="predicted"/>
<organism evidence="2 3">
    <name type="scientific">Parthenolecanium corni</name>
    <dbReference type="NCBI Taxonomy" id="536013"/>
    <lineage>
        <taxon>Eukaryota</taxon>
        <taxon>Metazoa</taxon>
        <taxon>Ecdysozoa</taxon>
        <taxon>Arthropoda</taxon>
        <taxon>Hexapoda</taxon>
        <taxon>Insecta</taxon>
        <taxon>Pterygota</taxon>
        <taxon>Neoptera</taxon>
        <taxon>Paraneoptera</taxon>
        <taxon>Hemiptera</taxon>
        <taxon>Sternorrhyncha</taxon>
        <taxon>Coccoidea</taxon>
        <taxon>Coccidae</taxon>
        <taxon>Parthenolecanium</taxon>
    </lineage>
</organism>
<feature type="compositionally biased region" description="Basic and acidic residues" evidence="1">
    <location>
        <begin position="39"/>
        <end position="52"/>
    </location>
</feature>
<evidence type="ECO:0000256" key="1">
    <source>
        <dbReference type="SAM" id="MobiDB-lite"/>
    </source>
</evidence>
<accession>A0AAN9TD14</accession>
<name>A0AAN9TD14_9HEMI</name>
<dbReference type="EMBL" id="JBBCAQ010000033">
    <property type="protein sequence ID" value="KAK7582199.1"/>
    <property type="molecule type" value="Genomic_DNA"/>
</dbReference>
<evidence type="ECO:0000313" key="3">
    <source>
        <dbReference type="Proteomes" id="UP001367676"/>
    </source>
</evidence>
<protein>
    <submittedName>
        <fullName evidence="2">Uncharacterized protein</fullName>
    </submittedName>
</protein>
<comment type="caution">
    <text evidence="2">The sequence shown here is derived from an EMBL/GenBank/DDBJ whole genome shotgun (WGS) entry which is preliminary data.</text>
</comment>
<keyword evidence="3" id="KW-1185">Reference proteome</keyword>
<feature type="compositionally biased region" description="Polar residues" evidence="1">
    <location>
        <begin position="17"/>
        <end position="33"/>
    </location>
</feature>
<evidence type="ECO:0000313" key="2">
    <source>
        <dbReference type="EMBL" id="KAK7582199.1"/>
    </source>
</evidence>
<dbReference type="AlphaFoldDB" id="A0AAN9TD14"/>
<feature type="region of interest" description="Disordered" evidence="1">
    <location>
        <begin position="1"/>
        <end position="67"/>
    </location>
</feature>
<gene>
    <name evidence="2" type="ORF">V9T40_013644</name>
</gene>
<reference evidence="2 3" key="1">
    <citation type="submission" date="2024-03" db="EMBL/GenBank/DDBJ databases">
        <title>Adaptation during the transition from Ophiocordyceps entomopathogen to insect associate is accompanied by gene loss and intensified selection.</title>
        <authorList>
            <person name="Ward C.M."/>
            <person name="Onetto C.A."/>
            <person name="Borneman A.R."/>
        </authorList>
    </citation>
    <scope>NUCLEOTIDE SEQUENCE [LARGE SCALE GENOMIC DNA]</scope>
    <source>
        <strain evidence="2">AWRI1</strain>
        <tissue evidence="2">Single Adult Female</tissue>
    </source>
</reference>
<sequence>MTVDNTKSTAKSEKGQKNSSIIDLPSVTSSNVKLTGGYYEKENGDTGNHLDEAYDPFSNRETSHRTS</sequence>
<dbReference type="Proteomes" id="UP001367676">
    <property type="component" value="Unassembled WGS sequence"/>
</dbReference>